<dbReference type="EMBL" id="JASVEJ010000011">
    <property type="protein sequence ID" value="MDL5056444.1"/>
    <property type="molecule type" value="Genomic_DNA"/>
</dbReference>
<keyword evidence="1" id="KW-1133">Transmembrane helix</keyword>
<comment type="caution">
    <text evidence="2">The sequence shown here is derived from an EMBL/GenBank/DDBJ whole genome shotgun (WGS) entry which is preliminary data.</text>
</comment>
<reference evidence="2 3" key="1">
    <citation type="submission" date="2023-06" db="EMBL/GenBank/DDBJ databases">
        <title>Whole genome sequence of Oscillatoria calcuttensis NRMC-F 0142.</title>
        <authorList>
            <person name="Shakena Fathima T."/>
            <person name="Muralitharan G."/>
            <person name="Thajuddin N."/>
        </authorList>
    </citation>
    <scope>NUCLEOTIDE SEQUENCE [LARGE SCALE GENOMIC DNA]</scope>
    <source>
        <strain evidence="2 3">NRMC-F 0142</strain>
    </source>
</reference>
<dbReference type="PANTHER" id="PTHR33627">
    <property type="entry name" value="TRANSPOSASE"/>
    <property type="match status" value="1"/>
</dbReference>
<keyword evidence="1" id="KW-0472">Membrane</keyword>
<accession>A0ABT7LXB7</accession>
<sequence length="150" mass="17813">NLQGQIKKKIGNLYGLRTWIEYGFRQCKQELGWTDYRFTNFRDIEKWWEIIFCVYLMISLSSLPFLSLNSRELGESEKIETNQSFSSHQHWQSGKSWKSVLNNWRLIIQPTIALWLLSPWLNIFANPDLLRGFHNLIQIMNQFTPGFPDG</sequence>
<name>A0ABT7LXB7_9CYAN</name>
<organism evidence="2 3">
    <name type="scientific">Geitlerinema calcuttense NRMC-F 0142</name>
    <dbReference type="NCBI Taxonomy" id="2922238"/>
    <lineage>
        <taxon>Bacteria</taxon>
        <taxon>Bacillati</taxon>
        <taxon>Cyanobacteriota</taxon>
        <taxon>Cyanophyceae</taxon>
        <taxon>Geitlerinematales</taxon>
        <taxon>Geitlerinemataceae</taxon>
        <taxon>Geitlerinema</taxon>
    </lineage>
</organism>
<evidence type="ECO:0000313" key="3">
    <source>
        <dbReference type="Proteomes" id="UP001230986"/>
    </source>
</evidence>
<proteinExistence type="predicted"/>
<dbReference type="InterPro" id="IPR039365">
    <property type="entry name" value="IS701-like"/>
</dbReference>
<feature type="non-terminal residue" evidence="2">
    <location>
        <position position="1"/>
    </location>
</feature>
<gene>
    <name evidence="2" type="ORF">QQ055_03035</name>
</gene>
<keyword evidence="1" id="KW-0812">Transmembrane</keyword>
<keyword evidence="3" id="KW-1185">Reference proteome</keyword>
<dbReference type="PANTHER" id="PTHR33627:SF1">
    <property type="entry name" value="TRANSPOSASE"/>
    <property type="match status" value="1"/>
</dbReference>
<evidence type="ECO:0000256" key="1">
    <source>
        <dbReference type="SAM" id="Phobius"/>
    </source>
</evidence>
<feature type="transmembrane region" description="Helical" evidence="1">
    <location>
        <begin position="47"/>
        <end position="66"/>
    </location>
</feature>
<dbReference type="Proteomes" id="UP001230986">
    <property type="component" value="Unassembled WGS sequence"/>
</dbReference>
<evidence type="ECO:0000313" key="2">
    <source>
        <dbReference type="EMBL" id="MDL5056444.1"/>
    </source>
</evidence>
<protein>
    <submittedName>
        <fullName evidence="2">IS701 family transposase</fullName>
    </submittedName>
</protein>